<organism evidence="1 2">
    <name type="scientific">Variibacter gotjawalensis</name>
    <dbReference type="NCBI Taxonomy" id="1333996"/>
    <lineage>
        <taxon>Bacteria</taxon>
        <taxon>Pseudomonadati</taxon>
        <taxon>Pseudomonadota</taxon>
        <taxon>Alphaproteobacteria</taxon>
        <taxon>Hyphomicrobiales</taxon>
        <taxon>Nitrobacteraceae</taxon>
        <taxon>Variibacter</taxon>
    </lineage>
</organism>
<dbReference type="Proteomes" id="UP000236884">
    <property type="component" value="Chromosome"/>
</dbReference>
<dbReference type="EMBL" id="AP014946">
    <property type="protein sequence ID" value="BAT61856.1"/>
    <property type="molecule type" value="Genomic_DNA"/>
</dbReference>
<proteinExistence type="predicted"/>
<gene>
    <name evidence="1" type="ORF">GJW-30_1_04418</name>
</gene>
<dbReference type="RefSeq" id="WP_430727087.1">
    <property type="nucleotide sequence ID" value="NZ_AP014946.1"/>
</dbReference>
<protein>
    <submittedName>
        <fullName evidence="1">Uncharacterized protein</fullName>
    </submittedName>
</protein>
<dbReference type="Pfam" id="PF19698">
    <property type="entry name" value="DUF6197"/>
    <property type="match status" value="1"/>
</dbReference>
<keyword evidence="2" id="KW-1185">Reference proteome</keyword>
<evidence type="ECO:0000313" key="2">
    <source>
        <dbReference type="Proteomes" id="UP000236884"/>
    </source>
</evidence>
<dbReference type="AlphaFoldDB" id="A0A0S3Q1I4"/>
<evidence type="ECO:0000313" key="1">
    <source>
        <dbReference type="EMBL" id="BAT61856.1"/>
    </source>
</evidence>
<dbReference type="KEGG" id="vgo:GJW-30_1_04418"/>
<sequence length="104" mass="11770">MKSAKQHLQAARKLIARPEAWTRGTYGRGPDRKAARIGTDEISCWCLIGAIKAVDPDNSEEAMEWLRLTLRYEYGDFISISHFNDTHSHQEILAALDRAIEATN</sequence>
<reference evidence="1 2" key="1">
    <citation type="submission" date="2015-08" db="EMBL/GenBank/DDBJ databases">
        <title>Investigation of the bacterial diversity of lava forest soil.</title>
        <authorList>
            <person name="Lee J.S."/>
        </authorList>
    </citation>
    <scope>NUCLEOTIDE SEQUENCE [LARGE SCALE GENOMIC DNA]</scope>
    <source>
        <strain evidence="1 2">GJW-30</strain>
    </source>
</reference>
<dbReference type="InterPro" id="IPR045677">
    <property type="entry name" value="DUF6197"/>
</dbReference>
<accession>A0A0S3Q1I4</accession>
<name>A0A0S3Q1I4_9BRAD</name>